<sequence length="102" mass="11126">MVGGLVVHEFGHQLLQDLRTTRGATAELQSRVSSVLGRPYDLSVPHGDTMRGLIQAELSMYGATNPTEMVAEAFTEYRLSSEPRALARAVGDVIDHYLEGPL</sequence>
<keyword evidence="2" id="KW-1185">Reference proteome</keyword>
<comment type="caution">
    <text evidence="1">The sequence shown here is derived from an EMBL/GenBank/DDBJ whole genome shotgun (WGS) entry which is preliminary data.</text>
</comment>
<dbReference type="RefSeq" id="WP_345473964.1">
    <property type="nucleotide sequence ID" value="NZ_BAABHF010000050.1"/>
</dbReference>
<protein>
    <submittedName>
        <fullName evidence="1">Uncharacterized protein</fullName>
    </submittedName>
</protein>
<gene>
    <name evidence="1" type="ORF">GCM10023191_085580</name>
</gene>
<accession>A0ABP8R186</accession>
<organism evidence="1 2">
    <name type="scientific">Actinoallomurus oryzae</name>
    <dbReference type="NCBI Taxonomy" id="502180"/>
    <lineage>
        <taxon>Bacteria</taxon>
        <taxon>Bacillati</taxon>
        <taxon>Actinomycetota</taxon>
        <taxon>Actinomycetes</taxon>
        <taxon>Streptosporangiales</taxon>
        <taxon>Thermomonosporaceae</taxon>
        <taxon>Actinoallomurus</taxon>
    </lineage>
</organism>
<dbReference type="Proteomes" id="UP001500503">
    <property type="component" value="Unassembled WGS sequence"/>
</dbReference>
<evidence type="ECO:0000313" key="1">
    <source>
        <dbReference type="EMBL" id="GAA4515595.1"/>
    </source>
</evidence>
<dbReference type="EMBL" id="BAABHF010000050">
    <property type="protein sequence ID" value="GAA4515595.1"/>
    <property type="molecule type" value="Genomic_DNA"/>
</dbReference>
<evidence type="ECO:0000313" key="2">
    <source>
        <dbReference type="Proteomes" id="UP001500503"/>
    </source>
</evidence>
<proteinExistence type="predicted"/>
<reference evidence="2" key="1">
    <citation type="journal article" date="2019" name="Int. J. Syst. Evol. Microbiol.">
        <title>The Global Catalogue of Microorganisms (GCM) 10K type strain sequencing project: providing services to taxonomists for standard genome sequencing and annotation.</title>
        <authorList>
            <consortium name="The Broad Institute Genomics Platform"/>
            <consortium name="The Broad Institute Genome Sequencing Center for Infectious Disease"/>
            <person name="Wu L."/>
            <person name="Ma J."/>
        </authorList>
    </citation>
    <scope>NUCLEOTIDE SEQUENCE [LARGE SCALE GENOMIC DNA]</scope>
    <source>
        <strain evidence="2">JCM 17933</strain>
    </source>
</reference>
<name>A0ABP8R186_9ACTN</name>